<proteinExistence type="predicted"/>
<comment type="caution">
    <text evidence="1">The sequence shown here is derived from an EMBL/GenBank/DDBJ whole genome shotgun (WGS) entry which is preliminary data.</text>
</comment>
<reference evidence="1 2" key="1">
    <citation type="submission" date="2019-07" db="EMBL/GenBank/DDBJ databases">
        <title>Whole genome shotgun sequence of Cellulomonas hominis NBRC 16055.</title>
        <authorList>
            <person name="Hosoyama A."/>
            <person name="Uohara A."/>
            <person name="Ohji S."/>
            <person name="Ichikawa N."/>
        </authorList>
    </citation>
    <scope>NUCLEOTIDE SEQUENCE [LARGE SCALE GENOMIC DNA]</scope>
    <source>
        <strain evidence="1 2">NBRC 16055</strain>
    </source>
</reference>
<gene>
    <name evidence="1" type="ORF">CHO01_22840</name>
</gene>
<dbReference type="RefSeq" id="WP_221286378.1">
    <property type="nucleotide sequence ID" value="NZ_JACHDN010000001.1"/>
</dbReference>
<name>A0A511FH44_9CELL</name>
<dbReference type="AlphaFoldDB" id="A0A511FH44"/>
<keyword evidence="2" id="KW-1185">Reference proteome</keyword>
<sequence>MLRARGMTLPEIAAAASRRANGREPAVVSVAALERLLYGRRAGGTRVPAQRMRARSAHALLALGPDHSTAETSARLERAVGSMLARGWDEAAVGAVVASASPAARSALAVTETGARALSAEVAPIVRRALERYRMRSGRELGGDLPPEAVAVARSALAAVLPHATSPRARPAAVAILTDAGLAARQAAQVLGVSRRTVQRHVAARS</sequence>
<dbReference type="EMBL" id="BJVQ01000031">
    <property type="protein sequence ID" value="GEL47168.1"/>
    <property type="molecule type" value="Genomic_DNA"/>
</dbReference>
<evidence type="ECO:0000313" key="2">
    <source>
        <dbReference type="Proteomes" id="UP000321723"/>
    </source>
</evidence>
<dbReference type="Proteomes" id="UP000321723">
    <property type="component" value="Unassembled WGS sequence"/>
</dbReference>
<accession>A0A511FH44</accession>
<protein>
    <submittedName>
        <fullName evidence="1">Uncharacterized protein</fullName>
    </submittedName>
</protein>
<evidence type="ECO:0000313" key="1">
    <source>
        <dbReference type="EMBL" id="GEL47168.1"/>
    </source>
</evidence>
<organism evidence="1 2">
    <name type="scientific">Cellulomonas hominis</name>
    <dbReference type="NCBI Taxonomy" id="156981"/>
    <lineage>
        <taxon>Bacteria</taxon>
        <taxon>Bacillati</taxon>
        <taxon>Actinomycetota</taxon>
        <taxon>Actinomycetes</taxon>
        <taxon>Micrococcales</taxon>
        <taxon>Cellulomonadaceae</taxon>
        <taxon>Cellulomonas</taxon>
    </lineage>
</organism>